<dbReference type="Proteomes" id="UP000199182">
    <property type="component" value="Unassembled WGS sequence"/>
</dbReference>
<dbReference type="InterPro" id="IPR022657">
    <property type="entry name" value="De-COase2_CS"/>
</dbReference>
<dbReference type="PRINTS" id="PR00412">
    <property type="entry name" value="EPOXHYDRLASE"/>
</dbReference>
<dbReference type="Gene3D" id="3.40.50.1820">
    <property type="entry name" value="alpha/beta hydrolase"/>
    <property type="match status" value="1"/>
</dbReference>
<keyword evidence="3" id="KW-1185">Reference proteome</keyword>
<dbReference type="PRINTS" id="PR00111">
    <property type="entry name" value="ABHYDROLASE"/>
</dbReference>
<sequence>MEQIKLRVQGYTINVYHQPGETGEKLMLLHGGGLDNAMLSWSEVIRLMGSRYEIYAVDMLGYGLSDKPDITYTVPLYVDLFDEVVKQLGIERMSLAGISLGGGVSIGFAVRNPQTVEKLILVDSLGLSERMRFHKLSRWLVYSKLYTKMYEQMCKSKRLVKWSIAASLIGDKEKISDEMVTEVFTLAQSETGFRAFNSLQQYEMGPDRITTDLTSHLCELSMPVLLVNGERDAAVPLKSAIAASKVIRRCQLHIMKGCKHVPQMERPEEFVQVLKTFLQQKGREPADQLLK</sequence>
<protein>
    <submittedName>
        <fullName evidence="2">Pimeloyl-ACP methyl ester carboxylesterase</fullName>
    </submittedName>
</protein>
<dbReference type="PANTHER" id="PTHR46438">
    <property type="entry name" value="ALPHA/BETA-HYDROLASES SUPERFAMILY PROTEIN"/>
    <property type="match status" value="1"/>
</dbReference>
<dbReference type="PANTHER" id="PTHR46438:SF11">
    <property type="entry name" value="LIPASE-RELATED"/>
    <property type="match status" value="1"/>
</dbReference>
<dbReference type="GO" id="GO:0003824">
    <property type="term" value="F:catalytic activity"/>
    <property type="evidence" value="ECO:0007669"/>
    <property type="project" value="InterPro"/>
</dbReference>
<dbReference type="OrthoDB" id="9808398at2"/>
<dbReference type="InterPro" id="IPR000639">
    <property type="entry name" value="Epox_hydrolase-like"/>
</dbReference>
<dbReference type="STRING" id="258515.SAMN05192585_10563"/>
<dbReference type="InterPro" id="IPR029058">
    <property type="entry name" value="AB_hydrolase_fold"/>
</dbReference>
<dbReference type="Pfam" id="PF12697">
    <property type="entry name" value="Abhydrolase_6"/>
    <property type="match status" value="1"/>
</dbReference>
<dbReference type="SUPFAM" id="SSF53474">
    <property type="entry name" value="alpha/beta-Hydrolases"/>
    <property type="match status" value="1"/>
</dbReference>
<proteinExistence type="predicted"/>
<dbReference type="PROSITE" id="PS00879">
    <property type="entry name" value="ODR_DC_2_2"/>
    <property type="match status" value="1"/>
</dbReference>
<feature type="domain" description="AB hydrolase-1" evidence="1">
    <location>
        <begin position="28"/>
        <end position="272"/>
    </location>
</feature>
<gene>
    <name evidence="2" type="ORF">SAMN05192585_10563</name>
</gene>
<reference evidence="2 3" key="1">
    <citation type="submission" date="2016-10" db="EMBL/GenBank/DDBJ databases">
        <authorList>
            <person name="de Groot N.N."/>
        </authorList>
    </citation>
    <scope>NUCLEOTIDE SEQUENCE [LARGE SCALE GENOMIC DNA]</scope>
    <source>
        <strain evidence="2 3">CGMCC 1.5012</strain>
    </source>
</reference>
<name>A0A1G9W7W3_9FIRM</name>
<dbReference type="InterPro" id="IPR000073">
    <property type="entry name" value="AB_hydrolase_1"/>
</dbReference>
<dbReference type="EMBL" id="FNID01000005">
    <property type="protein sequence ID" value="SDM80321.1"/>
    <property type="molecule type" value="Genomic_DNA"/>
</dbReference>
<dbReference type="AlphaFoldDB" id="A0A1G9W7W3"/>
<evidence type="ECO:0000313" key="3">
    <source>
        <dbReference type="Proteomes" id="UP000199182"/>
    </source>
</evidence>
<organism evidence="2 3">
    <name type="scientific">Acetanaerobacterium elongatum</name>
    <dbReference type="NCBI Taxonomy" id="258515"/>
    <lineage>
        <taxon>Bacteria</taxon>
        <taxon>Bacillati</taxon>
        <taxon>Bacillota</taxon>
        <taxon>Clostridia</taxon>
        <taxon>Eubacteriales</taxon>
        <taxon>Oscillospiraceae</taxon>
        <taxon>Acetanaerobacterium</taxon>
    </lineage>
</organism>
<accession>A0A1G9W7W3</accession>
<evidence type="ECO:0000313" key="2">
    <source>
        <dbReference type="EMBL" id="SDM80321.1"/>
    </source>
</evidence>
<evidence type="ECO:0000259" key="1">
    <source>
        <dbReference type="Pfam" id="PF12697"/>
    </source>
</evidence>